<dbReference type="OrthoDB" id="6417226at2759"/>
<reference evidence="2 3" key="1">
    <citation type="submission" date="2015-12" db="EMBL/GenBank/DDBJ databases">
        <title>The genome of Folsomia candida.</title>
        <authorList>
            <person name="Faddeeva A."/>
            <person name="Derks M.F."/>
            <person name="Anvar Y."/>
            <person name="Smit S."/>
            <person name="Van Straalen N."/>
            <person name="Roelofs D."/>
        </authorList>
    </citation>
    <scope>NUCLEOTIDE SEQUENCE [LARGE SCALE GENOMIC DNA]</scope>
    <source>
        <strain evidence="2 3">VU population</strain>
        <tissue evidence="2">Whole body</tissue>
    </source>
</reference>
<keyword evidence="3" id="KW-1185">Reference proteome</keyword>
<feature type="compositionally biased region" description="Polar residues" evidence="1">
    <location>
        <begin position="40"/>
        <end position="54"/>
    </location>
</feature>
<feature type="compositionally biased region" description="Polar residues" evidence="1">
    <location>
        <begin position="108"/>
        <end position="124"/>
    </location>
</feature>
<evidence type="ECO:0000313" key="3">
    <source>
        <dbReference type="Proteomes" id="UP000198287"/>
    </source>
</evidence>
<evidence type="ECO:0000256" key="1">
    <source>
        <dbReference type="SAM" id="MobiDB-lite"/>
    </source>
</evidence>
<gene>
    <name evidence="2" type="ORF">Fcan01_02191</name>
</gene>
<dbReference type="Proteomes" id="UP000198287">
    <property type="component" value="Unassembled WGS sequence"/>
</dbReference>
<accession>A0A226EY28</accession>
<dbReference type="AlphaFoldDB" id="A0A226EY28"/>
<dbReference type="EMBL" id="LNIX01000001">
    <property type="protein sequence ID" value="OXA61506.1"/>
    <property type="molecule type" value="Genomic_DNA"/>
</dbReference>
<comment type="caution">
    <text evidence="2">The sequence shown here is derived from an EMBL/GenBank/DDBJ whole genome shotgun (WGS) entry which is preliminary data.</text>
</comment>
<sequence>MNLIPHEVLGGSVRRRPECESESIIQQRPKYAEQDEQEAMRSSFSKGPHSSSYQDGIHPPLSQEFLKGLNLQSKPCTTSNSVPNPSSPAQLNPDMEYFVQKIAALARASSSAGDDTDSNANCVNDNRDTE</sequence>
<organism evidence="2 3">
    <name type="scientific">Folsomia candida</name>
    <name type="common">Springtail</name>
    <dbReference type="NCBI Taxonomy" id="158441"/>
    <lineage>
        <taxon>Eukaryota</taxon>
        <taxon>Metazoa</taxon>
        <taxon>Ecdysozoa</taxon>
        <taxon>Arthropoda</taxon>
        <taxon>Hexapoda</taxon>
        <taxon>Collembola</taxon>
        <taxon>Entomobryomorpha</taxon>
        <taxon>Isotomoidea</taxon>
        <taxon>Isotomidae</taxon>
        <taxon>Proisotominae</taxon>
        <taxon>Folsomia</taxon>
    </lineage>
</organism>
<proteinExistence type="predicted"/>
<feature type="region of interest" description="Disordered" evidence="1">
    <location>
        <begin position="1"/>
        <end position="92"/>
    </location>
</feature>
<feature type="region of interest" description="Disordered" evidence="1">
    <location>
        <begin position="106"/>
        <end position="130"/>
    </location>
</feature>
<feature type="compositionally biased region" description="Low complexity" evidence="1">
    <location>
        <begin position="75"/>
        <end position="88"/>
    </location>
</feature>
<name>A0A226EY28_FOLCA</name>
<protein>
    <submittedName>
        <fullName evidence="2">Uncharacterized protein</fullName>
    </submittedName>
</protein>
<evidence type="ECO:0000313" key="2">
    <source>
        <dbReference type="EMBL" id="OXA61506.1"/>
    </source>
</evidence>